<evidence type="ECO:0000313" key="2">
    <source>
        <dbReference type="Proteomes" id="UP000003277"/>
    </source>
</evidence>
<keyword evidence="2" id="KW-1185">Reference proteome</keyword>
<dbReference type="OrthoDB" id="1634492at2"/>
<gene>
    <name evidence="1" type="ORF">HMPREF9453_01085</name>
</gene>
<dbReference type="Proteomes" id="UP000003277">
    <property type="component" value="Unassembled WGS sequence"/>
</dbReference>
<dbReference type="EMBL" id="ADLT01000033">
    <property type="protein sequence ID" value="EHO63003.1"/>
    <property type="molecule type" value="Genomic_DNA"/>
</dbReference>
<name>H1D0E7_9FIRM</name>
<dbReference type="HOGENOM" id="CLU_2092924_0_0_9"/>
<dbReference type="AlphaFoldDB" id="H1D0E7"/>
<accession>H1D0E7</accession>
<protein>
    <submittedName>
        <fullName evidence="1">Uncharacterized protein</fullName>
    </submittedName>
</protein>
<dbReference type="GeneID" id="98911232"/>
<reference evidence="1 2" key="1">
    <citation type="submission" date="2011-11" db="EMBL/GenBank/DDBJ databases">
        <title>The Genome Sequence of Dialister succinatiphilus YIT 11850.</title>
        <authorList>
            <consortium name="The Broad Institute Genome Sequencing Platform"/>
            <person name="Earl A."/>
            <person name="Ward D."/>
            <person name="Feldgarden M."/>
            <person name="Gevers D."/>
            <person name="Morotomi M."/>
            <person name="Young S.K."/>
            <person name="Zeng Q."/>
            <person name="Gargeya S."/>
            <person name="Fitzgerald M."/>
            <person name="Haas B."/>
            <person name="Abouelleil A."/>
            <person name="Alvarado L."/>
            <person name="Arachchi H.M."/>
            <person name="Berlin A."/>
            <person name="Brown A."/>
            <person name="Chapman S.B."/>
            <person name="Dunbar C."/>
            <person name="Gearin G."/>
            <person name="Goldberg J."/>
            <person name="Griggs A."/>
            <person name="Gujja S."/>
            <person name="Heiman D."/>
            <person name="Howarth C."/>
            <person name="Lui A."/>
            <person name="MacDonald P.J.P."/>
            <person name="Montmayeur A."/>
            <person name="Murphy C."/>
            <person name="Neiman D."/>
            <person name="Pearson M."/>
            <person name="Priest M."/>
            <person name="Roberts A."/>
            <person name="Saif S."/>
            <person name="Shea T."/>
            <person name="Sisk P."/>
            <person name="Stolte C."/>
            <person name="Sykes S."/>
            <person name="Wortman J."/>
            <person name="Nusbaum C."/>
            <person name="Birren B."/>
        </authorList>
    </citation>
    <scope>NUCLEOTIDE SEQUENCE [LARGE SCALE GENOMIC DNA]</scope>
    <source>
        <strain evidence="1 2">YIT 11850</strain>
    </source>
</reference>
<comment type="caution">
    <text evidence="1">The sequence shown here is derived from an EMBL/GenBank/DDBJ whole genome shotgun (WGS) entry which is preliminary data.</text>
</comment>
<dbReference type="PATRIC" id="fig|742743.3.peg.1100"/>
<organism evidence="1 2">
    <name type="scientific">Dialister succinatiphilus YIT 11850</name>
    <dbReference type="NCBI Taxonomy" id="742743"/>
    <lineage>
        <taxon>Bacteria</taxon>
        <taxon>Bacillati</taxon>
        <taxon>Bacillota</taxon>
        <taxon>Negativicutes</taxon>
        <taxon>Veillonellales</taxon>
        <taxon>Veillonellaceae</taxon>
        <taxon>Dialister</taxon>
    </lineage>
</organism>
<proteinExistence type="predicted"/>
<sequence>MNQEETMNLPIRYVSITTVPKEYTPHPVLPENQEVDMGTLLSAISSAKSQVSALSPYLFVLFETEKGGAFWQYLDMAGELSRIHFTSSGSYVNATKVTFPNGAYMYRINQVFLQRK</sequence>
<dbReference type="RefSeq" id="WP_008859580.1">
    <property type="nucleotide sequence ID" value="NZ_JH591188.1"/>
</dbReference>
<evidence type="ECO:0000313" key="1">
    <source>
        <dbReference type="EMBL" id="EHO63003.1"/>
    </source>
</evidence>